<comment type="similarity">
    <text evidence="3 8">Belongs to the glycosyl hydrolase 27 family.</text>
</comment>
<evidence type="ECO:0000259" key="10">
    <source>
        <dbReference type="Pfam" id="PF17801"/>
    </source>
</evidence>
<evidence type="ECO:0000256" key="8">
    <source>
        <dbReference type="RuleBase" id="RU361168"/>
    </source>
</evidence>
<dbReference type="PRINTS" id="PR00740">
    <property type="entry name" value="GLHYDRLASE27"/>
</dbReference>
<dbReference type="Gene3D" id="3.20.20.70">
    <property type="entry name" value="Aldolase class I"/>
    <property type="match status" value="1"/>
</dbReference>
<dbReference type="InterPro" id="IPR017853">
    <property type="entry name" value="GH"/>
</dbReference>
<dbReference type="Pfam" id="PF17801">
    <property type="entry name" value="Melibiase_C"/>
    <property type="match status" value="1"/>
</dbReference>
<dbReference type="FunFam" id="3.20.20.70:FF:000286">
    <property type="entry name" value="Alpha-galactosidase"/>
    <property type="match status" value="1"/>
</dbReference>
<feature type="domain" description="Alpha galactosidase C-terminal" evidence="10">
    <location>
        <begin position="357"/>
        <end position="432"/>
    </location>
</feature>
<evidence type="ECO:0000256" key="3">
    <source>
        <dbReference type="ARBA" id="ARBA00009743"/>
    </source>
</evidence>
<dbReference type="SUPFAM" id="SSF51011">
    <property type="entry name" value="Glycosyl hydrolase domain"/>
    <property type="match status" value="1"/>
</dbReference>
<evidence type="ECO:0000256" key="5">
    <source>
        <dbReference type="ARBA" id="ARBA00022729"/>
    </source>
</evidence>
<evidence type="ECO:0000313" key="12">
    <source>
        <dbReference type="Proteomes" id="UP000184330"/>
    </source>
</evidence>
<dbReference type="SUPFAM" id="SSF51445">
    <property type="entry name" value="(Trans)glycosidases"/>
    <property type="match status" value="1"/>
</dbReference>
<accession>A0A1L7WM40</accession>
<organism evidence="11 12">
    <name type="scientific">Phialocephala subalpina</name>
    <dbReference type="NCBI Taxonomy" id="576137"/>
    <lineage>
        <taxon>Eukaryota</taxon>
        <taxon>Fungi</taxon>
        <taxon>Dikarya</taxon>
        <taxon>Ascomycota</taxon>
        <taxon>Pezizomycotina</taxon>
        <taxon>Leotiomycetes</taxon>
        <taxon>Helotiales</taxon>
        <taxon>Mollisiaceae</taxon>
        <taxon>Phialocephala</taxon>
        <taxon>Phialocephala fortinii species complex</taxon>
    </lineage>
</organism>
<protein>
    <recommendedName>
        <fullName evidence="4 8">Alpha-galactosidase</fullName>
        <ecNumber evidence="4 8">3.2.1.22</ecNumber>
    </recommendedName>
    <alternativeName>
        <fullName evidence="8">Melibiase</fullName>
    </alternativeName>
</protein>
<dbReference type="InterPro" id="IPR002241">
    <property type="entry name" value="Glyco_hydro_27"/>
</dbReference>
<dbReference type="CDD" id="cd14792">
    <property type="entry name" value="GH27"/>
    <property type="match status" value="1"/>
</dbReference>
<comment type="catalytic activity">
    <reaction evidence="1 8">
        <text>Hydrolysis of terminal, non-reducing alpha-D-galactose residues in alpha-D-galactosides, including galactose oligosaccharides, galactomannans and galactolipids.</text>
        <dbReference type="EC" id="3.2.1.22"/>
    </reaction>
</comment>
<keyword evidence="7 8" id="KW-0326">Glycosidase</keyword>
<name>A0A1L7WM40_9HELO</name>
<evidence type="ECO:0000256" key="2">
    <source>
        <dbReference type="ARBA" id="ARBA00003969"/>
    </source>
</evidence>
<dbReference type="AlphaFoldDB" id="A0A1L7WM40"/>
<dbReference type="Proteomes" id="UP000184330">
    <property type="component" value="Unassembled WGS sequence"/>
</dbReference>
<proteinExistence type="inferred from homology"/>
<dbReference type="InterPro" id="IPR013785">
    <property type="entry name" value="Aldolase_TIM"/>
</dbReference>
<gene>
    <name evidence="11" type="ORF">PAC_03697</name>
</gene>
<evidence type="ECO:0000256" key="9">
    <source>
        <dbReference type="SAM" id="SignalP"/>
    </source>
</evidence>
<dbReference type="PANTHER" id="PTHR11452">
    <property type="entry name" value="ALPHA-GALACTOSIDASE/ALPHA-N-ACETYLGALACTOSAMINIDASE"/>
    <property type="match status" value="1"/>
</dbReference>
<reference evidence="11 12" key="1">
    <citation type="submission" date="2016-03" db="EMBL/GenBank/DDBJ databases">
        <authorList>
            <person name="Ploux O."/>
        </authorList>
    </citation>
    <scope>NUCLEOTIDE SEQUENCE [LARGE SCALE GENOMIC DNA]</scope>
    <source>
        <strain evidence="11 12">UAMH 11012</strain>
    </source>
</reference>
<dbReference type="InterPro" id="IPR000111">
    <property type="entry name" value="Glyco_hydro_27/36_CS"/>
</dbReference>
<dbReference type="EC" id="3.2.1.22" evidence="4 8"/>
<dbReference type="PROSITE" id="PS00512">
    <property type="entry name" value="ALPHA_GALACTOSIDASE"/>
    <property type="match status" value="1"/>
</dbReference>
<dbReference type="Gene3D" id="2.60.40.1180">
    <property type="entry name" value="Golgi alpha-mannosidase II"/>
    <property type="match status" value="1"/>
</dbReference>
<keyword evidence="6 8" id="KW-0378">Hydrolase</keyword>
<dbReference type="Pfam" id="PF16499">
    <property type="entry name" value="Melibiase_2"/>
    <property type="match status" value="1"/>
</dbReference>
<keyword evidence="5 9" id="KW-0732">Signal</keyword>
<sequence length="472" mass="52385">MFLTLPLLLSFGVLSTLAQNLTSSSMTTLSLTLTVETDVPTSTGLSNGLALTPPMGFSSWNQFGDQITEQLFHETIDTMASNGLRDAGFIYINLDDGWQHYKGNRSQNPLEPDPVKFPSGMKALADYAHSKGFKLGIYSGPGDSTCAGYTGSLGHEQEDANMFASWGIDHLKYDSCCSEGIDAPTPEVQAIVLKMSKALLSTNRSIVYHACHCGWANIWEWAASEGANQWRIGQDISDDFNYPGNREKYYFDVLDMLDRGNNITQYSGPGHWNDYDMLIVGLDGNSSQLVGTGASNLEYRTHFSMWCMVASPLLIGSDVRTLSTYDLQTLTNSEVIEVSQDPLGEAAQVVGTQDPGGDLQVYAKAMADGSYAVALLNRGPVTADMSISARRDLTMPWDRYRLRDLWKHKEHGCYDIPYTIEVMPHEAKMLRLWQVDKNATAYTVWNLKLEALRVFEMRKVKPLNAANLPFLN</sequence>
<keyword evidence="8" id="KW-1015">Disulfide bond</keyword>
<feature type="signal peptide" evidence="9">
    <location>
        <begin position="1"/>
        <end position="18"/>
    </location>
</feature>
<dbReference type="InterPro" id="IPR041233">
    <property type="entry name" value="Melibiase_C"/>
</dbReference>
<dbReference type="EMBL" id="FJOG01000004">
    <property type="protein sequence ID" value="CZR53815.1"/>
    <property type="molecule type" value="Genomic_DNA"/>
</dbReference>
<comment type="function">
    <text evidence="2">Hydrolyzes a variety of simple alpha-D-galactoside as well as more complex molecules such as oligosaccharides and polysaccharides.</text>
</comment>
<dbReference type="OrthoDB" id="5795902at2759"/>
<feature type="chain" id="PRO_5013176988" description="Alpha-galactosidase" evidence="9">
    <location>
        <begin position="19"/>
        <end position="472"/>
    </location>
</feature>
<evidence type="ECO:0000256" key="4">
    <source>
        <dbReference type="ARBA" id="ARBA00012755"/>
    </source>
</evidence>
<evidence type="ECO:0000256" key="1">
    <source>
        <dbReference type="ARBA" id="ARBA00001255"/>
    </source>
</evidence>
<keyword evidence="12" id="KW-1185">Reference proteome</keyword>
<dbReference type="InterPro" id="IPR013780">
    <property type="entry name" value="Glyco_hydro_b"/>
</dbReference>
<evidence type="ECO:0000256" key="7">
    <source>
        <dbReference type="ARBA" id="ARBA00023295"/>
    </source>
</evidence>
<dbReference type="GO" id="GO:0004557">
    <property type="term" value="F:alpha-galactosidase activity"/>
    <property type="evidence" value="ECO:0007669"/>
    <property type="project" value="UniProtKB-EC"/>
</dbReference>
<evidence type="ECO:0000256" key="6">
    <source>
        <dbReference type="ARBA" id="ARBA00022801"/>
    </source>
</evidence>
<dbReference type="GO" id="GO:0005975">
    <property type="term" value="P:carbohydrate metabolic process"/>
    <property type="evidence" value="ECO:0007669"/>
    <property type="project" value="InterPro"/>
</dbReference>
<dbReference type="PANTHER" id="PTHR11452:SF75">
    <property type="entry name" value="ALPHA-GALACTOSIDASE MEL1"/>
    <property type="match status" value="1"/>
</dbReference>
<evidence type="ECO:0000313" key="11">
    <source>
        <dbReference type="EMBL" id="CZR53815.1"/>
    </source>
</evidence>
<dbReference type="STRING" id="576137.A0A1L7WM40"/>